<protein>
    <recommendedName>
        <fullName evidence="4">NB-ARC domain-containing disease resistance protein</fullName>
    </recommendedName>
</protein>
<evidence type="ECO:0008006" key="4">
    <source>
        <dbReference type="Google" id="ProtNLM"/>
    </source>
</evidence>
<sequence length="324" mass="36588">METIVILVCNGKWVTSKKMCKYEGGDSKGLIVPRTIKFAELLDRVHQIGNTNSREDKVCLKFSVLVASNEWKHIKIEDDDDVNFFMKYNSEVTPSKLAPLLVSIEDKGLTNDVVHSMHITTDSSRMGHSSVAIVESNEVTWNNTNVTDLGGEVGTDFMDMIDFSEVNEMHGGDNGTERNEVSVYSAPPNLGCLNTAAQLPIMRLGGESEPTRQHYWSQMGEQNWYNAGGVNDEEAYLDSGFSRSDWNPKITVGQIFSSHVNSTFICGGFRVMLNGNSFKFALFGLHWYNMLIWVALLQHAVLLTDCYYIDLLLYWYCFQIFIII</sequence>
<feature type="transmembrane region" description="Helical" evidence="1">
    <location>
        <begin position="307"/>
        <end position="323"/>
    </location>
</feature>
<evidence type="ECO:0000256" key="1">
    <source>
        <dbReference type="SAM" id="Phobius"/>
    </source>
</evidence>
<name>A0AAD4ZDY2_PRUDU</name>
<organism evidence="2 3">
    <name type="scientific">Prunus dulcis</name>
    <name type="common">Almond</name>
    <name type="synonym">Amygdalus dulcis</name>
    <dbReference type="NCBI Taxonomy" id="3755"/>
    <lineage>
        <taxon>Eukaryota</taxon>
        <taxon>Viridiplantae</taxon>
        <taxon>Streptophyta</taxon>
        <taxon>Embryophyta</taxon>
        <taxon>Tracheophyta</taxon>
        <taxon>Spermatophyta</taxon>
        <taxon>Magnoliopsida</taxon>
        <taxon>eudicotyledons</taxon>
        <taxon>Gunneridae</taxon>
        <taxon>Pentapetalae</taxon>
        <taxon>rosids</taxon>
        <taxon>fabids</taxon>
        <taxon>Rosales</taxon>
        <taxon>Rosaceae</taxon>
        <taxon>Amygdaloideae</taxon>
        <taxon>Amygdaleae</taxon>
        <taxon>Prunus</taxon>
    </lineage>
</organism>
<keyword evidence="1" id="KW-0472">Membrane</keyword>
<evidence type="ECO:0000313" key="2">
    <source>
        <dbReference type="EMBL" id="KAI5342279.1"/>
    </source>
</evidence>
<dbReference type="EMBL" id="JAJFAZ020000002">
    <property type="protein sequence ID" value="KAI5342279.1"/>
    <property type="molecule type" value="Genomic_DNA"/>
</dbReference>
<keyword evidence="3" id="KW-1185">Reference proteome</keyword>
<dbReference type="AlphaFoldDB" id="A0AAD4ZDY2"/>
<reference evidence="2 3" key="1">
    <citation type="journal article" date="2022" name="G3 (Bethesda)">
        <title>Whole-genome sequence and methylome profiling of the almond [Prunus dulcis (Mill.) D.A. Webb] cultivar 'Nonpareil'.</title>
        <authorList>
            <person name="D'Amico-Willman K.M."/>
            <person name="Ouma W.Z."/>
            <person name="Meulia T."/>
            <person name="Sideli G.M."/>
            <person name="Gradziel T.M."/>
            <person name="Fresnedo-Ramirez J."/>
        </authorList>
    </citation>
    <scope>NUCLEOTIDE SEQUENCE [LARGE SCALE GENOMIC DNA]</scope>
    <source>
        <strain evidence="2">Clone GOH B32 T37-40</strain>
    </source>
</reference>
<accession>A0AAD4ZDY2</accession>
<gene>
    <name evidence="2" type="ORF">L3X38_010154</name>
</gene>
<keyword evidence="1" id="KW-0812">Transmembrane</keyword>
<evidence type="ECO:0000313" key="3">
    <source>
        <dbReference type="Proteomes" id="UP001054821"/>
    </source>
</evidence>
<keyword evidence="1" id="KW-1133">Transmembrane helix</keyword>
<dbReference type="Proteomes" id="UP001054821">
    <property type="component" value="Chromosome 2"/>
</dbReference>
<feature type="transmembrane region" description="Helical" evidence="1">
    <location>
        <begin position="280"/>
        <end position="301"/>
    </location>
</feature>
<proteinExistence type="predicted"/>
<comment type="caution">
    <text evidence="2">The sequence shown here is derived from an EMBL/GenBank/DDBJ whole genome shotgun (WGS) entry which is preliminary data.</text>
</comment>